<gene>
    <name evidence="2" type="ORF">QEJ78_11580</name>
    <name evidence="3" type="ORF">QEJ78_11670</name>
    <name evidence="1" type="ORF">SAMN02983011_02335</name>
</gene>
<accession>A0AAX3UE39</accession>
<reference evidence="2" key="3">
    <citation type="submission" date="2023-04" db="EMBL/GenBank/DDBJ databases">
        <authorList>
            <person name="Wang Y."/>
        </authorList>
    </citation>
    <scope>NUCLEOTIDE SEQUENCE</scope>
    <source>
        <strain evidence="2">ZW18</strain>
        <plasmid evidence="3">unnamed2</plasmid>
    </source>
</reference>
<evidence type="ECO:0000313" key="1">
    <source>
        <dbReference type="EMBL" id="SDA71092.1"/>
    </source>
</evidence>
<evidence type="ECO:0000313" key="2">
    <source>
        <dbReference type="EMBL" id="WGO85922.1"/>
    </source>
</evidence>
<proteinExistence type="predicted"/>
<dbReference type="EMBL" id="CP123735">
    <property type="protein sequence ID" value="WGO85922.1"/>
    <property type="molecule type" value="Genomic_DNA"/>
</dbReference>
<geneLocation type="plasmid" evidence="3 5">
    <name>unnamed2</name>
</geneLocation>
<evidence type="ECO:0000313" key="3">
    <source>
        <dbReference type="EMBL" id="WGO86995.1"/>
    </source>
</evidence>
<dbReference type="Proteomes" id="UP000181860">
    <property type="component" value="Unassembled WGS sequence"/>
</dbReference>
<dbReference type="EMBL" id="FMXC01000054">
    <property type="protein sequence ID" value="SDA71092.1"/>
    <property type="molecule type" value="Genomic_DNA"/>
</dbReference>
<evidence type="ECO:0000313" key="4">
    <source>
        <dbReference type="Proteomes" id="UP000181860"/>
    </source>
</evidence>
<protein>
    <submittedName>
        <fullName evidence="2">Uncharacterized protein</fullName>
    </submittedName>
</protein>
<organism evidence="2 5">
    <name type="scientific">Lactobacillus kefiranofaciens</name>
    <dbReference type="NCBI Taxonomy" id="267818"/>
    <lineage>
        <taxon>Bacteria</taxon>
        <taxon>Bacillati</taxon>
        <taxon>Bacillota</taxon>
        <taxon>Bacilli</taxon>
        <taxon>Lactobacillales</taxon>
        <taxon>Lactobacillaceae</taxon>
        <taxon>Lactobacillus</taxon>
    </lineage>
</organism>
<dbReference type="RefSeq" id="WP_013854562.1">
    <property type="nucleotide sequence ID" value="NZ_CP123735.1"/>
</dbReference>
<reference evidence="1 4" key="1">
    <citation type="submission" date="2016-10" db="EMBL/GenBank/DDBJ databases">
        <authorList>
            <person name="Varghese N."/>
            <person name="Submissions S."/>
        </authorList>
    </citation>
    <scope>NUCLEOTIDE SEQUENCE [LARGE SCALE GENOMIC DNA]</scope>
    <source>
        <strain evidence="1 4">ATCC 43761</strain>
    </source>
</reference>
<reference evidence="2" key="2">
    <citation type="journal article" date="2022" name="Food Funct.">
        <title>Lactobacillus kefiranofaciens ZW18 from Kefir enhances the anti-tumor effect of anti-programmed cell death 1 (PD-1) immunotherapy by modulating the gut microbiota.</title>
        <authorList>
            <person name="Zhao J."/>
            <person name="Wang Y."/>
            <person name="Wang J."/>
            <person name="Lv M."/>
            <person name="Zhou C."/>
            <person name="Jia L."/>
            <person name="Geng W."/>
        </authorList>
    </citation>
    <scope>NUCLEOTIDE SEQUENCE</scope>
    <source>
        <strain evidence="2">ZW18</strain>
    </source>
</reference>
<keyword evidence="3" id="KW-0614">Plasmid</keyword>
<keyword evidence="4" id="KW-1185">Reference proteome</keyword>
<dbReference type="Proteomes" id="UP001242513">
    <property type="component" value="Plasmid unnamed2"/>
</dbReference>
<dbReference type="EMBL" id="CP123736">
    <property type="protein sequence ID" value="WGO86995.1"/>
    <property type="molecule type" value="Genomic_DNA"/>
</dbReference>
<dbReference type="Proteomes" id="UP001242513">
    <property type="component" value="Chromosome"/>
</dbReference>
<name>A0AAX3UE39_9LACO</name>
<evidence type="ECO:0000313" key="5">
    <source>
        <dbReference type="Proteomes" id="UP001242513"/>
    </source>
</evidence>
<dbReference type="AlphaFoldDB" id="A0AAX3UE39"/>
<sequence>MFRNIFELYSKAIENLFKPVSPLNTILKVALHSTLEMDGFKEIKIKSVPVKKELSSETIKNIQDNMFQDGSRSWLKHTFEVKTVGIDDSLGCNDQEDIEYHIIIVDNHVKLNKNRLSISKYFFYNRKMPHEYDSQLFEFINAQTLIETFRFRSLVLNTIPKLTSNQIFDCSAMKNLFRNLNSVDFDFPAIRKAILAKNGKKYAEITRGIFLCNNRFLNNWFNGHNISNTPDSYQYKMFDANQALRFGTYVNLKPLEDDLNTFGGICVDYGNSLPNVPLSYVIDSWLNDFYLSHLTKVMVFHAFQIKLTNEQISKLFVLEDKKKCKPQNRKVTKTIIKSTDHYDSINRLDINLPVSKQHSPKHNIKAHAEQLSLF</sequence>